<name>A0A2W5R712_ANCNO</name>
<evidence type="ECO:0000313" key="2">
    <source>
        <dbReference type="EMBL" id="PZQ82685.1"/>
    </source>
</evidence>
<dbReference type="AlphaFoldDB" id="A0A2W5R712"/>
<protein>
    <submittedName>
        <fullName evidence="2">Uncharacterized protein</fullName>
    </submittedName>
</protein>
<evidence type="ECO:0000313" key="3">
    <source>
        <dbReference type="Proteomes" id="UP000248887"/>
    </source>
</evidence>
<dbReference type="EMBL" id="QFQD01000030">
    <property type="protein sequence ID" value="PZQ82685.1"/>
    <property type="molecule type" value="Genomic_DNA"/>
</dbReference>
<feature type="compositionally biased region" description="Basic and acidic residues" evidence="1">
    <location>
        <begin position="106"/>
        <end position="116"/>
    </location>
</feature>
<sequence length="116" mass="12987">MSTRIIRSVFQALGLSNRGRFEEKANAEMQRLIEALQEHPEEKAKGTLTLTIDFVKLGDRIDMKPSVKAKLPEEKGFQSTPFWVVEGGLSVQHPSQSDMFGGPSEVSERRRTSEPA</sequence>
<gene>
    <name evidence="2" type="ORF">DI549_10930</name>
</gene>
<organism evidence="2 3">
    <name type="scientific">Ancylobacter novellus</name>
    <name type="common">Thiobacillus novellus</name>
    <dbReference type="NCBI Taxonomy" id="921"/>
    <lineage>
        <taxon>Bacteria</taxon>
        <taxon>Pseudomonadati</taxon>
        <taxon>Pseudomonadota</taxon>
        <taxon>Alphaproteobacteria</taxon>
        <taxon>Hyphomicrobiales</taxon>
        <taxon>Xanthobacteraceae</taxon>
        <taxon>Ancylobacter</taxon>
    </lineage>
</organism>
<proteinExistence type="predicted"/>
<dbReference type="Proteomes" id="UP000248887">
    <property type="component" value="Unassembled WGS sequence"/>
</dbReference>
<evidence type="ECO:0000256" key="1">
    <source>
        <dbReference type="SAM" id="MobiDB-lite"/>
    </source>
</evidence>
<reference evidence="2 3" key="1">
    <citation type="submission" date="2017-08" db="EMBL/GenBank/DDBJ databases">
        <title>Infants hospitalized years apart are colonized by the same room-sourced microbial strains.</title>
        <authorList>
            <person name="Brooks B."/>
            <person name="Olm M.R."/>
            <person name="Firek B.A."/>
            <person name="Baker R."/>
            <person name="Thomas B.C."/>
            <person name="Morowitz M.J."/>
            <person name="Banfield J.F."/>
        </authorList>
    </citation>
    <scope>NUCLEOTIDE SEQUENCE [LARGE SCALE GENOMIC DNA]</scope>
    <source>
        <strain evidence="2">S2_005_001_R2_27</strain>
    </source>
</reference>
<accession>A0A2W5R712</accession>
<feature type="region of interest" description="Disordered" evidence="1">
    <location>
        <begin position="92"/>
        <end position="116"/>
    </location>
</feature>
<comment type="caution">
    <text evidence="2">The sequence shown here is derived from an EMBL/GenBank/DDBJ whole genome shotgun (WGS) entry which is preliminary data.</text>
</comment>